<gene>
    <name evidence="2" type="ORF">SAMN02745166_01488</name>
</gene>
<dbReference type="AlphaFoldDB" id="A0A1T4XH38"/>
<feature type="transmembrane region" description="Helical" evidence="1">
    <location>
        <begin position="27"/>
        <end position="49"/>
    </location>
</feature>
<evidence type="ECO:0000313" key="3">
    <source>
        <dbReference type="Proteomes" id="UP000190774"/>
    </source>
</evidence>
<proteinExistence type="predicted"/>
<evidence type="ECO:0000313" key="2">
    <source>
        <dbReference type="EMBL" id="SKA88799.1"/>
    </source>
</evidence>
<sequence length="103" mass="11696">MSTTQIHNFAQQDTPNAVYVPKSWRGLLIWAVGRFGSGILLAAACSWALMRVYDDHATQTRQLMTILEQRARVDSEMTVTLHRLSQSIDELRRDAASAHRLSR</sequence>
<dbReference type="EMBL" id="FUYE01000004">
    <property type="protein sequence ID" value="SKA88799.1"/>
    <property type="molecule type" value="Genomic_DNA"/>
</dbReference>
<reference evidence="3" key="1">
    <citation type="submission" date="2017-02" db="EMBL/GenBank/DDBJ databases">
        <authorList>
            <person name="Varghese N."/>
            <person name="Submissions S."/>
        </authorList>
    </citation>
    <scope>NUCLEOTIDE SEQUENCE [LARGE SCALE GENOMIC DNA]</scope>
    <source>
        <strain evidence="3">ATCC 700200</strain>
    </source>
</reference>
<organism evidence="2 3">
    <name type="scientific">Prosthecobacter debontii</name>
    <dbReference type="NCBI Taxonomy" id="48467"/>
    <lineage>
        <taxon>Bacteria</taxon>
        <taxon>Pseudomonadati</taxon>
        <taxon>Verrucomicrobiota</taxon>
        <taxon>Verrucomicrobiia</taxon>
        <taxon>Verrucomicrobiales</taxon>
        <taxon>Verrucomicrobiaceae</taxon>
        <taxon>Prosthecobacter</taxon>
    </lineage>
</organism>
<protein>
    <submittedName>
        <fullName evidence="2">Uncharacterized protein</fullName>
    </submittedName>
</protein>
<dbReference type="Proteomes" id="UP000190774">
    <property type="component" value="Unassembled WGS sequence"/>
</dbReference>
<accession>A0A1T4XH38</accession>
<name>A0A1T4XH38_9BACT</name>
<dbReference type="RefSeq" id="WP_078812690.1">
    <property type="nucleotide sequence ID" value="NZ_FUYE01000004.1"/>
</dbReference>
<keyword evidence="1" id="KW-1133">Transmembrane helix</keyword>
<evidence type="ECO:0000256" key="1">
    <source>
        <dbReference type="SAM" id="Phobius"/>
    </source>
</evidence>
<keyword evidence="1" id="KW-0812">Transmembrane</keyword>
<keyword evidence="1" id="KW-0472">Membrane</keyword>
<keyword evidence="3" id="KW-1185">Reference proteome</keyword>
<dbReference type="STRING" id="48467.SAMN02745166_01488"/>